<dbReference type="AlphaFoldDB" id="A0A9Q0IZH6"/>
<dbReference type="GO" id="GO:0006355">
    <property type="term" value="P:regulation of DNA-templated transcription"/>
    <property type="evidence" value="ECO:0007669"/>
    <property type="project" value="InterPro"/>
</dbReference>
<evidence type="ECO:0000256" key="1">
    <source>
        <dbReference type="ARBA" id="ARBA00004123"/>
    </source>
</evidence>
<keyword evidence="5 10" id="KW-0805">Transcription regulation</keyword>
<evidence type="ECO:0000256" key="10">
    <source>
        <dbReference type="RuleBase" id="RU004549"/>
    </source>
</evidence>
<evidence type="ECO:0000256" key="6">
    <source>
        <dbReference type="ARBA" id="ARBA00023163"/>
    </source>
</evidence>
<keyword evidence="8 10" id="KW-0927">Auxin signaling pathway</keyword>
<feature type="domain" description="PB1" evidence="11">
    <location>
        <begin position="155"/>
        <end position="239"/>
    </location>
</feature>
<dbReference type="GO" id="GO:0009734">
    <property type="term" value="P:auxin-activated signaling pathway"/>
    <property type="evidence" value="ECO:0007669"/>
    <property type="project" value="UniProtKB-UniRule"/>
</dbReference>
<evidence type="ECO:0000313" key="12">
    <source>
        <dbReference type="EMBL" id="KAJ4824011.1"/>
    </source>
</evidence>
<gene>
    <name evidence="12" type="ORF">Tsubulata_045965</name>
</gene>
<evidence type="ECO:0000256" key="7">
    <source>
        <dbReference type="ARBA" id="ARBA00023242"/>
    </source>
</evidence>
<evidence type="ECO:0000256" key="8">
    <source>
        <dbReference type="ARBA" id="ARBA00023294"/>
    </source>
</evidence>
<sequence length="239" mass="27106">MELQLSLSLSINSSNPIETIDFIKNKGFEPVGDDREVITKTWRSSTDGTDRDSYNKRGFNEAFGKIQDASSQTLPLVLWSGDQPNDGDDWKGKEKSCSIIEKDDEDQGEHVVGWPPLKSWRKKMLHHQHQHGHIGNNRMAVGNEERGLISSTNYPMYVKVKMEGVPIARKINLRLYQSYQALTSALISMFAKCQNVEKDVSQYTLAYQDKDGDWLIAGDVPWQTFITSVQRLEIIKNGG</sequence>
<dbReference type="PROSITE" id="PS51745">
    <property type="entry name" value="PB1"/>
    <property type="match status" value="1"/>
</dbReference>
<proteinExistence type="inferred from homology"/>
<evidence type="ECO:0000256" key="4">
    <source>
        <dbReference type="ARBA" id="ARBA00022491"/>
    </source>
</evidence>
<dbReference type="Proteomes" id="UP001141552">
    <property type="component" value="Unassembled WGS sequence"/>
</dbReference>
<keyword evidence="6 10" id="KW-0804">Transcription</keyword>
<dbReference type="InterPro" id="IPR003311">
    <property type="entry name" value="AUX_IAA"/>
</dbReference>
<dbReference type="SUPFAM" id="SSF54277">
    <property type="entry name" value="CAD &amp; PB1 domains"/>
    <property type="match status" value="1"/>
</dbReference>
<dbReference type="EMBL" id="JAKUCV010007295">
    <property type="protein sequence ID" value="KAJ4824011.1"/>
    <property type="molecule type" value="Genomic_DNA"/>
</dbReference>
<dbReference type="GO" id="GO:0005634">
    <property type="term" value="C:nucleus"/>
    <property type="evidence" value="ECO:0007669"/>
    <property type="project" value="UniProtKB-SubCell"/>
</dbReference>
<reference evidence="12" key="2">
    <citation type="journal article" date="2023" name="Plants (Basel)">
        <title>Annotation of the Turnera subulata (Passifloraceae) Draft Genome Reveals the S-Locus Evolved after the Divergence of Turneroideae from Passifloroideae in a Stepwise Manner.</title>
        <authorList>
            <person name="Henning P.M."/>
            <person name="Roalson E.H."/>
            <person name="Mir W."/>
            <person name="McCubbin A.G."/>
            <person name="Shore J.S."/>
        </authorList>
    </citation>
    <scope>NUCLEOTIDE SEQUENCE</scope>
    <source>
        <strain evidence="12">F60SS</strain>
    </source>
</reference>
<evidence type="ECO:0000256" key="3">
    <source>
        <dbReference type="ARBA" id="ARBA00011726"/>
    </source>
</evidence>
<keyword evidence="7 10" id="KW-0539">Nucleus</keyword>
<name>A0A9Q0IZH6_9ROSI</name>
<evidence type="ECO:0000256" key="5">
    <source>
        <dbReference type="ARBA" id="ARBA00023015"/>
    </source>
</evidence>
<comment type="subunit">
    <text evidence="3 10">Homodimers and heterodimers.</text>
</comment>
<evidence type="ECO:0000313" key="13">
    <source>
        <dbReference type="Proteomes" id="UP001141552"/>
    </source>
</evidence>
<dbReference type="InterPro" id="IPR053793">
    <property type="entry name" value="PB1-like"/>
</dbReference>
<dbReference type="Gene3D" id="3.10.20.90">
    <property type="entry name" value="Phosphatidylinositol 3-kinase Catalytic Subunit, Chain A, domain 1"/>
    <property type="match status" value="1"/>
</dbReference>
<dbReference type="InterPro" id="IPR033389">
    <property type="entry name" value="AUX/IAA_dom"/>
</dbReference>
<organism evidence="12 13">
    <name type="scientific">Turnera subulata</name>
    <dbReference type="NCBI Taxonomy" id="218843"/>
    <lineage>
        <taxon>Eukaryota</taxon>
        <taxon>Viridiplantae</taxon>
        <taxon>Streptophyta</taxon>
        <taxon>Embryophyta</taxon>
        <taxon>Tracheophyta</taxon>
        <taxon>Spermatophyta</taxon>
        <taxon>Magnoliopsida</taxon>
        <taxon>eudicotyledons</taxon>
        <taxon>Gunneridae</taxon>
        <taxon>Pentapetalae</taxon>
        <taxon>rosids</taxon>
        <taxon>fabids</taxon>
        <taxon>Malpighiales</taxon>
        <taxon>Passifloraceae</taxon>
        <taxon>Turnera</taxon>
    </lineage>
</organism>
<comment type="similarity">
    <text evidence="2 10">Belongs to the Aux/IAA family.</text>
</comment>
<dbReference type="PANTHER" id="PTHR31734:SF44">
    <property type="entry name" value="AUXIN-RESPONSIVE PROTEIN"/>
    <property type="match status" value="1"/>
</dbReference>
<comment type="caution">
    <text evidence="12">The sequence shown here is derived from an EMBL/GenBank/DDBJ whole genome shotgun (WGS) entry which is preliminary data.</text>
</comment>
<accession>A0A9Q0IZH6</accession>
<dbReference type="Pfam" id="PF02309">
    <property type="entry name" value="AUX_IAA"/>
    <property type="match status" value="1"/>
</dbReference>
<keyword evidence="4 10" id="KW-0678">Repressor</keyword>
<comment type="function">
    <text evidence="9">Aux/IAA proteins are short-lived transcriptional factors that function as repressors of early auxin response genes at low auxin concentrations. Repression is thought to result from the interaction with auxin response factors (ARFs), proteins that bind to the auxin-responsive promoter element (AuxRE). Formation of heterodimers with ARF proteins may alter their ability to modulate early auxin response genes expression.</text>
</comment>
<reference evidence="12" key="1">
    <citation type="submission" date="2022-02" db="EMBL/GenBank/DDBJ databases">
        <authorList>
            <person name="Henning P.M."/>
            <person name="McCubbin A.G."/>
            <person name="Shore J.S."/>
        </authorList>
    </citation>
    <scope>NUCLEOTIDE SEQUENCE</scope>
    <source>
        <strain evidence="12">F60SS</strain>
        <tissue evidence="12">Leaves</tissue>
    </source>
</reference>
<protein>
    <recommendedName>
        <fullName evidence="10">Auxin-responsive protein</fullName>
    </recommendedName>
</protein>
<dbReference type="OrthoDB" id="778717at2759"/>
<evidence type="ECO:0000256" key="2">
    <source>
        <dbReference type="ARBA" id="ARBA00006728"/>
    </source>
</evidence>
<evidence type="ECO:0000259" key="11">
    <source>
        <dbReference type="PROSITE" id="PS51745"/>
    </source>
</evidence>
<keyword evidence="13" id="KW-1185">Reference proteome</keyword>
<comment type="subcellular location">
    <subcellularLocation>
        <location evidence="1 10">Nucleus</location>
    </subcellularLocation>
</comment>
<dbReference type="PANTHER" id="PTHR31734">
    <property type="entry name" value="AUXIN-RESPONSIVE PROTEIN IAA17"/>
    <property type="match status" value="1"/>
</dbReference>
<evidence type="ECO:0000256" key="9">
    <source>
        <dbReference type="ARBA" id="ARBA00025283"/>
    </source>
</evidence>